<evidence type="ECO:0000313" key="5">
    <source>
        <dbReference type="Proteomes" id="UP000441557"/>
    </source>
</evidence>
<dbReference type="RefSeq" id="WP_153705778.1">
    <property type="nucleotide sequence ID" value="NZ_JAFFPO010000009.1"/>
</dbReference>
<evidence type="ECO:0000256" key="2">
    <source>
        <dbReference type="SAM" id="SignalP"/>
    </source>
</evidence>
<gene>
    <name evidence="4" type="ORF">GIX80_00180</name>
</gene>
<keyword evidence="2" id="KW-0732">Signal</keyword>
<dbReference type="Pfam" id="PF22125">
    <property type="entry name" value="Lreu_0056_like"/>
    <property type="match status" value="1"/>
</dbReference>
<organism evidence="4 5">
    <name type="scientific">Limosilactobacillus reuteri</name>
    <name type="common">Lactobacillus reuteri</name>
    <dbReference type="NCBI Taxonomy" id="1598"/>
    <lineage>
        <taxon>Bacteria</taxon>
        <taxon>Bacillati</taxon>
        <taxon>Bacillota</taxon>
        <taxon>Bacilli</taxon>
        <taxon>Lactobacillales</taxon>
        <taxon>Lactobacillaceae</taxon>
        <taxon>Limosilactobacillus</taxon>
    </lineage>
</organism>
<feature type="domain" description="Lreu-0056-like" evidence="3">
    <location>
        <begin position="206"/>
        <end position="317"/>
    </location>
</feature>
<feature type="region of interest" description="Disordered" evidence="1">
    <location>
        <begin position="22"/>
        <end position="54"/>
    </location>
</feature>
<dbReference type="Proteomes" id="UP000441557">
    <property type="component" value="Unassembled WGS sequence"/>
</dbReference>
<feature type="signal peptide" evidence="2">
    <location>
        <begin position="1"/>
        <end position="19"/>
    </location>
</feature>
<feature type="compositionally biased region" description="Low complexity" evidence="1">
    <location>
        <begin position="23"/>
        <end position="42"/>
    </location>
</feature>
<reference evidence="4 5" key="1">
    <citation type="submission" date="2019-11" db="EMBL/GenBank/DDBJ databases">
        <title>Draft genome sequence of 12 host-associated Lactobacillus reuteri rodent strains.</title>
        <authorList>
            <person name="Zhang S."/>
            <person name="Ozcam M."/>
            <person name="Van Pijkeren J.P."/>
        </authorList>
    </citation>
    <scope>NUCLEOTIDE SEQUENCE [LARGE SCALE GENOMIC DNA]</scope>
    <source>
        <strain evidence="4 5">L1604-1</strain>
    </source>
</reference>
<feature type="chain" id="PRO_5044266687" description="Lreu-0056-like domain-containing protein" evidence="2">
    <location>
        <begin position="20"/>
        <end position="322"/>
    </location>
</feature>
<evidence type="ECO:0000313" key="4">
    <source>
        <dbReference type="EMBL" id="MRG82826.1"/>
    </source>
</evidence>
<dbReference type="Gene3D" id="3.30.1460.60">
    <property type="match status" value="1"/>
</dbReference>
<name>A0AB36ABC9_LIMRT</name>
<sequence>MRKIALILMLSLTMMGMVACGRTSSSTNRSSTSSMTSSLSSTQQTRDDAALTAERLTPEQTAALVLYYRDAHMPGANDYDYSADMENNDQGATVKIYDKEAVPWGEGPSAKTYPKGAQILYTIKLTSASDEDGDRLNSTYYTIVGNKVYYANSRNGIRKTGVTLAEMVTYAKTHGEVNRVLKVAKNTQIIDMRGKVTITDKDGLTTQQLGTLVALLKNPDWFKAGVQNGEMYYGTHYGYGETVDYQYVTTQGDPTSYIWFKRKGNDVTIKMIEPTENQSVAGAPMTTTHTTVTNLINNYYTSEDQQDEVNTYADQLKAEPWN</sequence>
<evidence type="ECO:0000256" key="1">
    <source>
        <dbReference type="SAM" id="MobiDB-lite"/>
    </source>
</evidence>
<dbReference type="EMBL" id="WJMZ01000001">
    <property type="protein sequence ID" value="MRG82826.1"/>
    <property type="molecule type" value="Genomic_DNA"/>
</dbReference>
<dbReference type="CDD" id="cd15778">
    <property type="entry name" value="Lreu_0056_like"/>
    <property type="match status" value="1"/>
</dbReference>
<dbReference type="PROSITE" id="PS51257">
    <property type="entry name" value="PROKAR_LIPOPROTEIN"/>
    <property type="match status" value="1"/>
</dbReference>
<dbReference type="InterPro" id="IPR054365">
    <property type="entry name" value="Lreu_0056-like"/>
</dbReference>
<protein>
    <recommendedName>
        <fullName evidence="3">Lreu-0056-like domain-containing protein</fullName>
    </recommendedName>
</protein>
<dbReference type="AlphaFoldDB" id="A0AB36ABC9"/>
<accession>A0AB36ABC9</accession>
<evidence type="ECO:0000259" key="3">
    <source>
        <dbReference type="Pfam" id="PF22125"/>
    </source>
</evidence>
<proteinExistence type="predicted"/>
<comment type="caution">
    <text evidence="4">The sequence shown here is derived from an EMBL/GenBank/DDBJ whole genome shotgun (WGS) entry which is preliminary data.</text>
</comment>